<name>A0A2H9T3J7_9ZZZZ</name>
<organism evidence="1">
    <name type="scientific">invertebrate metagenome</name>
    <dbReference type="NCBI Taxonomy" id="1711999"/>
    <lineage>
        <taxon>unclassified sequences</taxon>
        <taxon>metagenomes</taxon>
        <taxon>organismal metagenomes</taxon>
    </lineage>
</organism>
<dbReference type="EMBL" id="NSIT01000366">
    <property type="protein sequence ID" value="PJE77803.1"/>
    <property type="molecule type" value="Genomic_DNA"/>
</dbReference>
<dbReference type="AlphaFoldDB" id="A0A2H9T3J7"/>
<evidence type="ECO:0000313" key="1">
    <source>
        <dbReference type="EMBL" id="PJE77803.1"/>
    </source>
</evidence>
<accession>A0A2H9T3J7</accession>
<gene>
    <name evidence="1" type="ORF">CI610_03267</name>
</gene>
<proteinExistence type="predicted"/>
<protein>
    <submittedName>
        <fullName evidence="1">Uncharacterized protein</fullName>
    </submittedName>
</protein>
<reference evidence="1" key="1">
    <citation type="journal article" date="2017" name="Appl. Environ. Microbiol.">
        <title>Molecular characterization of an Endozoicomonas-like organism causing infection in king scallop Pecten maximus L.</title>
        <authorList>
            <person name="Cano I."/>
            <person name="van Aerle R."/>
            <person name="Ross S."/>
            <person name="Verner-Jeffreys D.W."/>
            <person name="Paley R.K."/>
            <person name="Rimmer G."/>
            <person name="Ryder D."/>
            <person name="Hooper P."/>
            <person name="Stone D."/>
            <person name="Feist S.W."/>
        </authorList>
    </citation>
    <scope>NUCLEOTIDE SEQUENCE</scope>
</reference>
<comment type="caution">
    <text evidence="1">The sequence shown here is derived from an EMBL/GenBank/DDBJ whole genome shotgun (WGS) entry which is preliminary data.</text>
</comment>
<sequence length="114" mass="13248">MKFINRCMVCVKPLEPMVKWVNEQGEVCPENWLLEGAAYLLDEQEDEEALVASLQKVAPQIFDNELISWTEDQKKWPAHRSYSLLREWFDLHISVVCFDLGTTAMLRADMDTAK</sequence>